<keyword evidence="5" id="KW-1185">Reference proteome</keyword>
<dbReference type="PROSITE" id="PS50297">
    <property type="entry name" value="ANK_REP_REGION"/>
    <property type="match status" value="2"/>
</dbReference>
<feature type="repeat" description="ANK" evidence="3">
    <location>
        <begin position="101"/>
        <end position="122"/>
    </location>
</feature>
<dbReference type="AlphaFoldDB" id="A0A812XSR1"/>
<dbReference type="PROSITE" id="PS50088">
    <property type="entry name" value="ANK_REPEAT"/>
    <property type="match status" value="2"/>
</dbReference>
<feature type="repeat" description="ANK" evidence="3">
    <location>
        <begin position="69"/>
        <end position="101"/>
    </location>
</feature>
<feature type="non-terminal residue" evidence="4">
    <location>
        <position position="122"/>
    </location>
</feature>
<dbReference type="Proteomes" id="UP000649617">
    <property type="component" value="Unassembled WGS sequence"/>
</dbReference>
<sequence>QRILRDAVVLEDQEKLASTMDLQLVLLPFCETSREEVAACTAAAQYGWVSELERILSLPQDPDLCDDAMRMAPLHAACAHGQLEAARLLLEAGAAKDVGAYYGTPLHLAAGNGNVQIMRFLL</sequence>
<dbReference type="SUPFAM" id="SSF48403">
    <property type="entry name" value="Ankyrin repeat"/>
    <property type="match status" value="1"/>
</dbReference>
<evidence type="ECO:0000313" key="4">
    <source>
        <dbReference type="EMBL" id="CAE7751985.1"/>
    </source>
</evidence>
<reference evidence="4" key="1">
    <citation type="submission" date="2021-02" db="EMBL/GenBank/DDBJ databases">
        <authorList>
            <person name="Dougan E. K."/>
            <person name="Rhodes N."/>
            <person name="Thang M."/>
            <person name="Chan C."/>
        </authorList>
    </citation>
    <scope>NUCLEOTIDE SEQUENCE</scope>
</reference>
<keyword evidence="1" id="KW-0677">Repeat</keyword>
<dbReference type="PANTHER" id="PTHR24171">
    <property type="entry name" value="ANKYRIN REPEAT DOMAIN-CONTAINING PROTEIN 39-RELATED"/>
    <property type="match status" value="1"/>
</dbReference>
<dbReference type="EMBL" id="CAJNIZ010046588">
    <property type="protein sequence ID" value="CAE7751985.1"/>
    <property type="molecule type" value="Genomic_DNA"/>
</dbReference>
<protein>
    <submittedName>
        <fullName evidence="4">Bard1 protein</fullName>
    </submittedName>
</protein>
<dbReference type="PANTHER" id="PTHR24171:SF8">
    <property type="entry name" value="BRCA1-ASSOCIATED RING DOMAIN PROTEIN 1"/>
    <property type="match status" value="1"/>
</dbReference>
<evidence type="ECO:0000313" key="5">
    <source>
        <dbReference type="Proteomes" id="UP000649617"/>
    </source>
</evidence>
<proteinExistence type="predicted"/>
<gene>
    <name evidence="4" type="primary">Bard1</name>
    <name evidence="4" type="ORF">SPIL2461_LOCUS21784</name>
</gene>
<dbReference type="GO" id="GO:0085020">
    <property type="term" value="P:protein K6-linked ubiquitination"/>
    <property type="evidence" value="ECO:0007669"/>
    <property type="project" value="TreeGrafter"/>
</dbReference>
<accession>A0A812XSR1</accession>
<evidence type="ECO:0000256" key="2">
    <source>
        <dbReference type="ARBA" id="ARBA00023043"/>
    </source>
</evidence>
<dbReference type="InterPro" id="IPR036770">
    <property type="entry name" value="Ankyrin_rpt-contain_sf"/>
</dbReference>
<dbReference type="InterPro" id="IPR002110">
    <property type="entry name" value="Ankyrin_rpt"/>
</dbReference>
<organism evidence="4 5">
    <name type="scientific">Symbiodinium pilosum</name>
    <name type="common">Dinoflagellate</name>
    <dbReference type="NCBI Taxonomy" id="2952"/>
    <lineage>
        <taxon>Eukaryota</taxon>
        <taxon>Sar</taxon>
        <taxon>Alveolata</taxon>
        <taxon>Dinophyceae</taxon>
        <taxon>Suessiales</taxon>
        <taxon>Symbiodiniaceae</taxon>
        <taxon>Symbiodinium</taxon>
    </lineage>
</organism>
<evidence type="ECO:0000256" key="3">
    <source>
        <dbReference type="PROSITE-ProRule" id="PRU00023"/>
    </source>
</evidence>
<feature type="non-terminal residue" evidence="4">
    <location>
        <position position="1"/>
    </location>
</feature>
<dbReference type="GO" id="GO:0004842">
    <property type="term" value="F:ubiquitin-protein transferase activity"/>
    <property type="evidence" value="ECO:0007669"/>
    <property type="project" value="TreeGrafter"/>
</dbReference>
<dbReference type="Gene3D" id="1.25.40.20">
    <property type="entry name" value="Ankyrin repeat-containing domain"/>
    <property type="match status" value="1"/>
</dbReference>
<name>A0A812XSR1_SYMPI</name>
<keyword evidence="2 3" id="KW-0040">ANK repeat</keyword>
<evidence type="ECO:0000256" key="1">
    <source>
        <dbReference type="ARBA" id="ARBA00022737"/>
    </source>
</evidence>
<dbReference type="Pfam" id="PF12796">
    <property type="entry name" value="Ank_2"/>
    <property type="match status" value="1"/>
</dbReference>
<comment type="caution">
    <text evidence="4">The sequence shown here is derived from an EMBL/GenBank/DDBJ whole genome shotgun (WGS) entry which is preliminary data.</text>
</comment>